<evidence type="ECO:0000313" key="2">
    <source>
        <dbReference type="Proteomes" id="UP000245383"/>
    </source>
</evidence>
<accession>A0A2T9YV44</accession>
<dbReference type="OrthoDB" id="2260598at2759"/>
<reference evidence="1 2" key="1">
    <citation type="journal article" date="2018" name="MBio">
        <title>Comparative Genomics Reveals the Core Gene Toolbox for the Fungus-Insect Symbiosis.</title>
        <authorList>
            <person name="Wang Y."/>
            <person name="Stata M."/>
            <person name="Wang W."/>
            <person name="Stajich J.E."/>
            <person name="White M.M."/>
            <person name="Moncalvo J.M."/>
        </authorList>
    </citation>
    <scope>NUCLEOTIDE SEQUENCE [LARGE SCALE GENOMIC DNA]</scope>
    <source>
        <strain evidence="1 2">SWE-8-4</strain>
    </source>
</reference>
<sequence>MCVEEAIDYVSNDIRDSFVTVGHSDLKKVTCFMFNKLEEAKNFVKTPTIYNGRPVDFYQTVNYDKDVTIVKIQNFSGVAMSDIIASLSKKLSSIGTITDISCYKPYDMKVLFKKSDPQAEIPNLLEFENIVVPITYKGCKPAKQAKLSTNKINQKKINNFFGITGKYAKDKYLVGTSVEASKTDINLDKNIDALIYSQKPHKLQAENSENKKPPIKLLADFPNTKSLNTYQNNRFDCSFPITPNFKKEWVDKLANNNNIADLEMQYVHKVAENKPHQKLIVLASYNMNIMQVQKFIIKSGLNLTQCQVENSTGSRYNGANMSRMLDHIFYRQVRQRPSYCTLSHTANPLDYPLIKAKWDIESIMKIQKQTLNINDLDFLCNDIVKIITDAYAELKNSRQNIEFPSKILLSKTYMSTKKRRKLFRKTKNNADIIPLYNKLKVIIAKTIKNVVKLKYLKELEAVTGDLIKNNYTFKCTATINNNKSKVQKAMYVAYSFLKSKKMPTVIRLKVLQSVMIPIGTYGADLIKHLYKSRSNTWISDTLGWQKRYNHSIETGDTRISIDARNQLDQLAATVSRANNRFTDDRKNTNKVVLDYRATSKVATYTKESKKSLLQLSKEKKINILPSIKLETAKFMYSIRVARTLILDGIKCSPTPLNRFPVESHTLKQVNSRAPKKYIAAIEAPSKNNYILQKIITQKKLSSKNINKDNLTRRKNDAISESERNYILKENIKTCNGNFENHKNKYAKLFSSLNMTVSMNNSYNLEEYLKVKDIFKQCRINNNEVLECISDMINVYTDSLNSGGESIKSFSKNMDSLINKNSEYRFRMNKIFLVYVDTVFSSDLNYKNKFQNIMRLLNEL</sequence>
<dbReference type="STRING" id="133385.A0A2T9YV44"/>
<proteinExistence type="predicted"/>
<comment type="caution">
    <text evidence="1">The sequence shown here is derived from an EMBL/GenBank/DDBJ whole genome shotgun (WGS) entry which is preliminary data.</text>
</comment>
<organism evidence="1 2">
    <name type="scientific">Smittium simulii</name>
    <dbReference type="NCBI Taxonomy" id="133385"/>
    <lineage>
        <taxon>Eukaryota</taxon>
        <taxon>Fungi</taxon>
        <taxon>Fungi incertae sedis</taxon>
        <taxon>Zoopagomycota</taxon>
        <taxon>Kickxellomycotina</taxon>
        <taxon>Harpellomycetes</taxon>
        <taxon>Harpellales</taxon>
        <taxon>Legeriomycetaceae</taxon>
        <taxon>Smittium</taxon>
    </lineage>
</organism>
<protein>
    <submittedName>
        <fullName evidence="1">Uncharacterized protein</fullName>
    </submittedName>
</protein>
<keyword evidence="2" id="KW-1185">Reference proteome</keyword>
<dbReference type="Proteomes" id="UP000245383">
    <property type="component" value="Unassembled WGS sequence"/>
</dbReference>
<evidence type="ECO:0000313" key="1">
    <source>
        <dbReference type="EMBL" id="PVU96212.1"/>
    </source>
</evidence>
<name>A0A2T9YV44_9FUNG</name>
<dbReference type="AlphaFoldDB" id="A0A2T9YV44"/>
<dbReference type="EMBL" id="MBFR01000038">
    <property type="protein sequence ID" value="PVU96212.1"/>
    <property type="molecule type" value="Genomic_DNA"/>
</dbReference>
<gene>
    <name evidence="1" type="ORF">BB561_001332</name>
</gene>